<comment type="similarity">
    <text evidence="3 14">Belongs to the DEAD box helicase family. DEAH subfamily. FANCM sub-subfamily.</text>
</comment>
<accession>A0A9X0BBM0</accession>
<feature type="compositionally biased region" description="Acidic residues" evidence="15">
    <location>
        <begin position="1"/>
        <end position="14"/>
    </location>
</feature>
<dbReference type="Gene3D" id="3.40.50.300">
    <property type="entry name" value="P-loop containing nucleotide triphosphate hydrolases"/>
    <property type="match status" value="2"/>
</dbReference>
<dbReference type="GO" id="GO:0009378">
    <property type="term" value="F:four-way junction helicase activity"/>
    <property type="evidence" value="ECO:0007669"/>
    <property type="project" value="TreeGrafter"/>
</dbReference>
<protein>
    <recommendedName>
        <fullName evidence="14">ATP-dependent DNA helicase</fullName>
        <ecNumber evidence="14">3.6.4.12</ecNumber>
    </recommendedName>
</protein>
<dbReference type="InterPro" id="IPR027417">
    <property type="entry name" value="P-loop_NTPase"/>
</dbReference>
<keyword evidence="19" id="KW-1185">Reference proteome</keyword>
<dbReference type="InterPro" id="IPR003903">
    <property type="entry name" value="UIM_dom"/>
</dbReference>
<dbReference type="PROSITE" id="PS51194">
    <property type="entry name" value="HELICASE_CTER"/>
    <property type="match status" value="1"/>
</dbReference>
<dbReference type="AlphaFoldDB" id="A0A9X0BBM0"/>
<keyword evidence="11" id="KW-0234">DNA repair</keyword>
<feature type="compositionally biased region" description="Low complexity" evidence="15">
    <location>
        <begin position="1069"/>
        <end position="1080"/>
    </location>
</feature>
<evidence type="ECO:0000259" key="16">
    <source>
        <dbReference type="PROSITE" id="PS51192"/>
    </source>
</evidence>
<feature type="compositionally biased region" description="Polar residues" evidence="15">
    <location>
        <begin position="133"/>
        <end position="145"/>
    </location>
</feature>
<keyword evidence="7" id="KW-0378">Hydrolase</keyword>
<dbReference type="GO" id="GO:0000400">
    <property type="term" value="F:four-way junction DNA binding"/>
    <property type="evidence" value="ECO:0007669"/>
    <property type="project" value="TreeGrafter"/>
</dbReference>
<keyword evidence="9" id="KW-0067">ATP-binding</keyword>
<evidence type="ECO:0000259" key="17">
    <source>
        <dbReference type="PROSITE" id="PS51194"/>
    </source>
</evidence>
<evidence type="ECO:0000256" key="3">
    <source>
        <dbReference type="ARBA" id="ARBA00009889"/>
    </source>
</evidence>
<keyword evidence="12" id="KW-0539">Nucleus</keyword>
<dbReference type="InterPro" id="IPR039686">
    <property type="entry name" value="FANCM/Mph1-like_ID"/>
</dbReference>
<comment type="subunit">
    <text evidence="4 14">Interacts with the MHF histone-fold complex to form the FANCM-MHF complex.</text>
</comment>
<organism evidence="18 19">
    <name type="scientific">Penicillium cosmopolitanum</name>
    <dbReference type="NCBI Taxonomy" id="1131564"/>
    <lineage>
        <taxon>Eukaryota</taxon>
        <taxon>Fungi</taxon>
        <taxon>Dikarya</taxon>
        <taxon>Ascomycota</taxon>
        <taxon>Pezizomycotina</taxon>
        <taxon>Eurotiomycetes</taxon>
        <taxon>Eurotiomycetidae</taxon>
        <taxon>Eurotiales</taxon>
        <taxon>Aspergillaceae</taxon>
        <taxon>Penicillium</taxon>
    </lineage>
</organism>
<dbReference type="PANTHER" id="PTHR14025">
    <property type="entry name" value="FANCONI ANEMIA GROUP M FANCM FAMILY MEMBER"/>
    <property type="match status" value="1"/>
</dbReference>
<dbReference type="OrthoDB" id="164902at2759"/>
<evidence type="ECO:0000256" key="11">
    <source>
        <dbReference type="ARBA" id="ARBA00023204"/>
    </source>
</evidence>
<dbReference type="GO" id="GO:0005634">
    <property type="term" value="C:nucleus"/>
    <property type="evidence" value="ECO:0007669"/>
    <property type="project" value="UniProtKB-SubCell"/>
</dbReference>
<dbReference type="CDD" id="cd12091">
    <property type="entry name" value="FANCM_ID"/>
    <property type="match status" value="1"/>
</dbReference>
<dbReference type="Pfam" id="PF04851">
    <property type="entry name" value="ResIII"/>
    <property type="match status" value="1"/>
</dbReference>
<feature type="region of interest" description="Disordered" evidence="15">
    <location>
        <begin position="1"/>
        <end position="244"/>
    </location>
</feature>
<evidence type="ECO:0000256" key="14">
    <source>
        <dbReference type="RuleBase" id="RU367027"/>
    </source>
</evidence>
<feature type="domain" description="Helicase C-terminal" evidence="17">
    <location>
        <begin position="645"/>
        <end position="804"/>
    </location>
</feature>
<sequence length="1127" mass="126591">MSDSESDYFDDDDFVVPSTPADHLPSPRPTKRRRVHSPARGAGLIVDAASETDSVLSMDDSLMEDRRDPSSDYEDLQQRPRNRSFVPKQSNFQENMFVTQLTQPDSSPERIRGPRWKKPDPKSPTPEPIRTPELNNSKRPSNNYYNEEEELRAALAASLDAFEEEKPFRTAWEPQKPTNTGHQQAMSNQAHETPSLDVSFELNDIPDDAFDSSPNLSPVSRPGQTGSFQTSFSRPTDHPKNTRQSTLYGMTAQNLDLLPQEQDPSPPDKVERPTQHKLNQDALDTWWYPTNLGKTRDYQYNIAQRGLFHNLLVALPTGLGKTFIAATVMLNWFRWTKDAQIVFVAPTKPLVSQQVSACLDIAGIPRSQTTMLTGGAAPGIRAEEWQSKRVFFMTPQTLINDLKTGIADPKRIVLLVVDEAHRATGGYAYVEVVKFLRRYNQSFRVLALTATPGSTVESVQAVIDGLDISKVEIRTENSIDIRDYVHARNIEIETFENSEEMLFCMDLLSTTLRPLVEQLTTLNAYWGRDPMALTAYGLTMARQKWMQSDAGRNAHFGLKGKVNAIFTLLASLAHAIDLLKFHGIVPFYRHLHHFKSGTDGQKGGKYQKQVVQDESFKKLMGHLEPWSKNPEFIGHPKLEYLKSVILNHFMDAGEGGKLVKIPASRPLDAEEVTRVLKRYAPMIRPHIFVGQSSAKGSEGMDQKTQLKIIEEFKAGKYNTIVATSIGEEGLDIGEVDLIVCYDSSASPIRMLQRMGRTGRKRAGNITLLLMKGKEEDSYIKAKDNYEKMQQMIASGSQFTFHDDRSARILPAGIRPTPDKRIIEIPPENSQQELPEPKRRGRAPKRPPKKFHMPDDVETGFTRASTLEEGFSKAKTKPKAKAKAPAPKPRSRTPTPEPVDIPLLEEVLLNATEESELEHHYQNIGDTSPEFIRYPRHDAFPRLQLVARPTRTVRHGSLTQRMITTLQKMNQAGPDCEARFKQVLARESATPPRPSSKVSKTSTEKRRSSKKATKTPRQSNSGKKPTKTPALSPQNAEIAALLMSPNTSDIESNPKRKSVQRPSLQDRMDVPQPLQQVLNPPESDLGHDGSDFDLPDASIFFGNDSDPEPNPKPSARNNRPVIQDSDDW</sequence>
<reference evidence="18" key="2">
    <citation type="journal article" date="2023" name="IMA Fungus">
        <title>Comparative genomic study of the Penicillium genus elucidates a diverse pangenome and 15 lateral gene transfer events.</title>
        <authorList>
            <person name="Petersen C."/>
            <person name="Sorensen T."/>
            <person name="Nielsen M.R."/>
            <person name="Sondergaard T.E."/>
            <person name="Sorensen J.L."/>
            <person name="Fitzpatrick D.A."/>
            <person name="Frisvad J.C."/>
            <person name="Nielsen K.L."/>
        </authorList>
    </citation>
    <scope>NUCLEOTIDE SEQUENCE</scope>
    <source>
        <strain evidence="18">IBT 29677</strain>
    </source>
</reference>
<dbReference type="PROSITE" id="PS51192">
    <property type="entry name" value="HELICASE_ATP_BIND_1"/>
    <property type="match status" value="1"/>
</dbReference>
<reference evidence="18" key="1">
    <citation type="submission" date="2022-12" db="EMBL/GenBank/DDBJ databases">
        <authorList>
            <person name="Petersen C."/>
        </authorList>
    </citation>
    <scope>NUCLEOTIDE SEQUENCE</scope>
    <source>
        <strain evidence="18">IBT 29677</strain>
    </source>
</reference>
<evidence type="ECO:0000256" key="10">
    <source>
        <dbReference type="ARBA" id="ARBA00023125"/>
    </source>
</evidence>
<evidence type="ECO:0000256" key="4">
    <source>
        <dbReference type="ARBA" id="ARBA00011390"/>
    </source>
</evidence>
<keyword evidence="10" id="KW-0238">DNA-binding</keyword>
<evidence type="ECO:0000256" key="6">
    <source>
        <dbReference type="ARBA" id="ARBA00022763"/>
    </source>
</evidence>
<comment type="subcellular location">
    <subcellularLocation>
        <location evidence="2 14">Nucleus</location>
    </subcellularLocation>
</comment>
<evidence type="ECO:0000313" key="19">
    <source>
        <dbReference type="Proteomes" id="UP001147747"/>
    </source>
</evidence>
<feature type="region of interest" description="Disordered" evidence="15">
    <location>
        <begin position="810"/>
        <end position="897"/>
    </location>
</feature>
<dbReference type="SMART" id="SM00487">
    <property type="entry name" value="DEXDc"/>
    <property type="match status" value="1"/>
</dbReference>
<gene>
    <name evidence="18" type="ORF">N7509_003580</name>
</gene>
<comment type="catalytic activity">
    <reaction evidence="13 14">
        <text>ATP + H2O = ADP + phosphate + H(+)</text>
        <dbReference type="Rhea" id="RHEA:13065"/>
        <dbReference type="ChEBI" id="CHEBI:15377"/>
        <dbReference type="ChEBI" id="CHEBI:15378"/>
        <dbReference type="ChEBI" id="CHEBI:30616"/>
        <dbReference type="ChEBI" id="CHEBI:43474"/>
        <dbReference type="ChEBI" id="CHEBI:456216"/>
        <dbReference type="EC" id="3.6.4.12"/>
    </reaction>
</comment>
<feature type="compositionally biased region" description="Basic residues" evidence="15">
    <location>
        <begin position="838"/>
        <end position="850"/>
    </location>
</feature>
<dbReference type="GO" id="GO:0005524">
    <property type="term" value="F:ATP binding"/>
    <property type="evidence" value="ECO:0007669"/>
    <property type="project" value="UniProtKB-UniRule"/>
</dbReference>
<dbReference type="InterPro" id="IPR014001">
    <property type="entry name" value="Helicase_ATP-bd"/>
</dbReference>
<comment type="caution">
    <text evidence="18">The sequence shown here is derived from an EMBL/GenBank/DDBJ whole genome shotgun (WGS) entry which is preliminary data.</text>
</comment>
<dbReference type="EMBL" id="JAPZBU010000005">
    <property type="protein sequence ID" value="KAJ5403709.1"/>
    <property type="molecule type" value="Genomic_DNA"/>
</dbReference>
<evidence type="ECO:0000256" key="9">
    <source>
        <dbReference type="ARBA" id="ARBA00022840"/>
    </source>
</evidence>
<feature type="domain" description="Helicase ATP-binding" evidence="16">
    <location>
        <begin position="302"/>
        <end position="470"/>
    </location>
</feature>
<evidence type="ECO:0000313" key="18">
    <source>
        <dbReference type="EMBL" id="KAJ5403709.1"/>
    </source>
</evidence>
<dbReference type="PANTHER" id="PTHR14025:SF20">
    <property type="entry name" value="FANCONI ANEMIA GROUP M PROTEIN"/>
    <property type="match status" value="1"/>
</dbReference>
<comment type="function">
    <text evidence="1 14">ATP-dependent DNA helicase involved in DNA damage repair by homologous recombination and in genome maintenance. Capable of unwinding D-loops. Plays a role in limiting crossover recombinants during mitotic DNA double-strand break (DSB) repair. Component of a FANCM-MHF complex which promotes gene conversion at blocked replication forks, probably by reversal of the stalled fork.</text>
</comment>
<dbReference type="InterPro" id="IPR001650">
    <property type="entry name" value="Helicase_C-like"/>
</dbReference>
<dbReference type="SMART" id="SM00490">
    <property type="entry name" value="HELICc"/>
    <property type="match status" value="1"/>
</dbReference>
<feature type="region of interest" description="Disordered" evidence="15">
    <location>
        <begin position="1043"/>
        <end position="1127"/>
    </location>
</feature>
<dbReference type="InterPro" id="IPR006935">
    <property type="entry name" value="Helicase/UvrB_N"/>
</dbReference>
<dbReference type="GO" id="GO:0043138">
    <property type="term" value="F:3'-5' DNA helicase activity"/>
    <property type="evidence" value="ECO:0007669"/>
    <property type="project" value="InterPro"/>
</dbReference>
<feature type="compositionally biased region" description="Polar residues" evidence="15">
    <location>
        <begin position="1015"/>
        <end position="1031"/>
    </location>
</feature>
<evidence type="ECO:0000256" key="12">
    <source>
        <dbReference type="ARBA" id="ARBA00023242"/>
    </source>
</evidence>
<evidence type="ECO:0000256" key="5">
    <source>
        <dbReference type="ARBA" id="ARBA00022741"/>
    </source>
</evidence>
<dbReference type="Gene3D" id="1.20.1320.20">
    <property type="entry name" value="hef helicase domain"/>
    <property type="match status" value="1"/>
</dbReference>
<evidence type="ECO:0000256" key="13">
    <source>
        <dbReference type="ARBA" id="ARBA00047995"/>
    </source>
</evidence>
<proteinExistence type="inferred from homology"/>
<dbReference type="GO" id="GO:0016787">
    <property type="term" value="F:hydrolase activity"/>
    <property type="evidence" value="ECO:0007669"/>
    <property type="project" value="UniProtKB-KW"/>
</dbReference>
<dbReference type="Pfam" id="PF00271">
    <property type="entry name" value="Helicase_C"/>
    <property type="match status" value="1"/>
</dbReference>
<feature type="compositionally biased region" description="Basic and acidic residues" evidence="15">
    <location>
        <begin position="107"/>
        <end position="121"/>
    </location>
</feature>
<name>A0A9X0BBM0_9EURO</name>
<evidence type="ECO:0000256" key="8">
    <source>
        <dbReference type="ARBA" id="ARBA00022806"/>
    </source>
</evidence>
<keyword evidence="8" id="KW-0347">Helicase</keyword>
<keyword evidence="6" id="KW-0227">DNA damage</keyword>
<keyword evidence="5" id="KW-0547">Nucleotide-binding</keyword>
<dbReference type="CDD" id="cd18033">
    <property type="entry name" value="DEXDc_FANCM"/>
    <property type="match status" value="1"/>
</dbReference>
<dbReference type="Proteomes" id="UP001147747">
    <property type="component" value="Unassembled WGS sequence"/>
</dbReference>
<feature type="compositionally biased region" description="Polar residues" evidence="15">
    <location>
        <begin position="212"/>
        <end position="234"/>
    </location>
</feature>
<dbReference type="InterPro" id="IPR044749">
    <property type="entry name" value="FANCM_DEXDc"/>
</dbReference>
<evidence type="ECO:0000256" key="15">
    <source>
        <dbReference type="SAM" id="MobiDB-lite"/>
    </source>
</evidence>
<evidence type="ECO:0000256" key="7">
    <source>
        <dbReference type="ARBA" id="ARBA00022801"/>
    </source>
</evidence>
<dbReference type="PROSITE" id="PS50330">
    <property type="entry name" value="UIM"/>
    <property type="match status" value="1"/>
</dbReference>
<dbReference type="SUPFAM" id="SSF52540">
    <property type="entry name" value="P-loop containing nucleoside triphosphate hydrolases"/>
    <property type="match status" value="1"/>
</dbReference>
<dbReference type="GO" id="GO:0045003">
    <property type="term" value="P:double-strand break repair via synthesis-dependent strand annealing"/>
    <property type="evidence" value="ECO:0007669"/>
    <property type="project" value="TreeGrafter"/>
</dbReference>
<dbReference type="RefSeq" id="XP_056490951.1">
    <property type="nucleotide sequence ID" value="XM_056628217.1"/>
</dbReference>
<dbReference type="GeneID" id="81367197"/>
<feature type="compositionally biased region" description="Polar residues" evidence="15">
    <location>
        <begin position="176"/>
        <end position="192"/>
    </location>
</feature>
<evidence type="ECO:0000256" key="2">
    <source>
        <dbReference type="ARBA" id="ARBA00004123"/>
    </source>
</evidence>
<feature type="compositionally biased region" description="Polar residues" evidence="15">
    <location>
        <begin position="87"/>
        <end position="106"/>
    </location>
</feature>
<evidence type="ECO:0000256" key="1">
    <source>
        <dbReference type="ARBA" id="ARBA00003813"/>
    </source>
</evidence>
<dbReference type="EC" id="3.6.4.12" evidence="14"/>
<feature type="region of interest" description="Disordered" evidence="15">
    <location>
        <begin position="984"/>
        <end position="1031"/>
    </location>
</feature>
<dbReference type="FunFam" id="3.40.50.300:FF:000861">
    <property type="entry name" value="Fanconi anemia, complementation group M"/>
    <property type="match status" value="1"/>
</dbReference>
<dbReference type="GO" id="GO:0036297">
    <property type="term" value="P:interstrand cross-link repair"/>
    <property type="evidence" value="ECO:0007669"/>
    <property type="project" value="TreeGrafter"/>
</dbReference>
<dbReference type="CDD" id="cd18801">
    <property type="entry name" value="SF2_C_FANCM_Hef"/>
    <property type="match status" value="1"/>
</dbReference>